<accession>A0A2N9YHB9</accession>
<evidence type="ECO:0000313" key="1">
    <source>
        <dbReference type="EMBL" id="AUI69863.1"/>
    </source>
</evidence>
<keyword evidence="2" id="KW-1185">Reference proteome</keyword>
<reference evidence="2" key="1">
    <citation type="submission" date="2016-12" db="EMBL/GenBank/DDBJ databases">
        <title>Complete Genome Sequence of Beggiatoa leptomitiformis D-401.</title>
        <authorList>
            <person name="Fomenkov A."/>
            <person name="Vincze T."/>
            <person name="Grabovich M."/>
            <person name="Anton B.P."/>
            <person name="Dubinina G."/>
            <person name="Orlova M."/>
            <person name="Belousova E."/>
            <person name="Roberts R.J."/>
        </authorList>
    </citation>
    <scope>NUCLEOTIDE SEQUENCE [LARGE SCALE GENOMIC DNA]</scope>
    <source>
        <strain evidence="2">D-401</strain>
    </source>
</reference>
<organism evidence="1 2">
    <name type="scientific">Beggiatoa leptomitoformis</name>
    <dbReference type="NCBI Taxonomy" id="288004"/>
    <lineage>
        <taxon>Bacteria</taxon>
        <taxon>Pseudomonadati</taxon>
        <taxon>Pseudomonadota</taxon>
        <taxon>Gammaproteobacteria</taxon>
        <taxon>Thiotrichales</taxon>
        <taxon>Thiotrichaceae</taxon>
        <taxon>Beggiatoa</taxon>
    </lineage>
</organism>
<name>A0A2N9YHB9_9GAMM</name>
<gene>
    <name evidence="1" type="ORF">BLE401_14965</name>
</gene>
<dbReference type="RefSeq" id="WP_062152191.1">
    <property type="nucleotide sequence ID" value="NZ_CP012373.2"/>
</dbReference>
<dbReference type="Proteomes" id="UP000234271">
    <property type="component" value="Chromosome"/>
</dbReference>
<dbReference type="EMBL" id="CP018889">
    <property type="protein sequence ID" value="AUI69863.1"/>
    <property type="molecule type" value="Genomic_DNA"/>
</dbReference>
<dbReference type="STRING" id="288004.AL038_09335"/>
<protein>
    <submittedName>
        <fullName evidence="1">Uncharacterized protein</fullName>
    </submittedName>
</protein>
<dbReference type="AlphaFoldDB" id="A0A2N9YHB9"/>
<dbReference type="KEGG" id="blep:AL038_09335"/>
<sequence length="128" mass="13765">MANTIITDYLAAKMRDHVLGIAPYSMPTSLRCALYLGDDGIQVNAPTEEVSDVNYAHQVVSFVGGSSTVNFPPLTIAYTPLYLGIIDFTVSKILLALPFTTPSLYPIGKPLYIPEGNITVSWVDGGVV</sequence>
<evidence type="ECO:0000313" key="2">
    <source>
        <dbReference type="Proteomes" id="UP000234271"/>
    </source>
</evidence>
<proteinExistence type="predicted"/>